<dbReference type="InterPro" id="IPR015163">
    <property type="entry name" value="Cdc6_C"/>
</dbReference>
<protein>
    <recommendedName>
        <fullName evidence="5">ORC1-type DNA replication protein</fullName>
    </recommendedName>
</protein>
<dbReference type="Pfam" id="PF22703">
    <property type="entry name" value="Cdc6_lid"/>
    <property type="match status" value="1"/>
</dbReference>
<keyword evidence="3 5" id="KW-0547">Nucleotide-binding</keyword>
<dbReference type="Gene3D" id="1.10.8.60">
    <property type="match status" value="1"/>
</dbReference>
<dbReference type="Gene3D" id="1.10.10.10">
    <property type="entry name" value="Winged helix-like DNA-binding domain superfamily/Winged helix DNA-binding domain"/>
    <property type="match status" value="1"/>
</dbReference>
<dbReference type="InterPro" id="IPR055237">
    <property type="entry name" value="Cdc6_lid"/>
</dbReference>
<keyword evidence="4 5" id="KW-0067">ATP-binding</keyword>
<dbReference type="GO" id="GO:0005524">
    <property type="term" value="F:ATP binding"/>
    <property type="evidence" value="ECO:0007669"/>
    <property type="project" value="UniProtKB-UniRule"/>
</dbReference>
<comment type="similarity">
    <text evidence="1 5">Belongs to the CDC6/cdc18 family.</text>
</comment>
<dbReference type="InterPro" id="IPR049945">
    <property type="entry name" value="AAA_22"/>
</dbReference>
<feature type="domain" description="Cdc6 C-terminal" evidence="7">
    <location>
        <begin position="302"/>
        <end position="374"/>
    </location>
</feature>
<dbReference type="InterPro" id="IPR014277">
    <property type="entry name" value="Orc1/Cdc6_arc"/>
</dbReference>
<evidence type="ECO:0000313" key="8">
    <source>
        <dbReference type="EMBL" id="UPV75506.1"/>
    </source>
</evidence>
<dbReference type="NCBIfam" id="NF001624">
    <property type="entry name" value="PRK00411.1-2"/>
    <property type="match status" value="1"/>
</dbReference>
<evidence type="ECO:0000256" key="4">
    <source>
        <dbReference type="ARBA" id="ARBA00022840"/>
    </source>
</evidence>
<dbReference type="InterPro" id="IPR003593">
    <property type="entry name" value="AAA+_ATPase"/>
</dbReference>
<dbReference type="Pfam" id="PF13401">
    <property type="entry name" value="AAA_22"/>
    <property type="match status" value="1"/>
</dbReference>
<dbReference type="GeneID" id="72184617"/>
<name>A0A8U0HXY9_9EURY</name>
<accession>A0A8U0HXY9</accession>
<evidence type="ECO:0000256" key="5">
    <source>
        <dbReference type="HAMAP-Rule" id="MF_01407"/>
    </source>
</evidence>
<dbReference type="SUPFAM" id="SSF46785">
    <property type="entry name" value="Winged helix' DNA-binding domain"/>
    <property type="match status" value="1"/>
</dbReference>
<dbReference type="HAMAP" id="MF_01407">
    <property type="entry name" value="ORC1_type_DNA_replic_protein"/>
    <property type="match status" value="1"/>
</dbReference>
<dbReference type="GO" id="GO:0006260">
    <property type="term" value="P:DNA replication"/>
    <property type="evidence" value="ECO:0007669"/>
    <property type="project" value="UniProtKB-UniRule"/>
</dbReference>
<dbReference type="PANTHER" id="PTHR10763">
    <property type="entry name" value="CELL DIVISION CONTROL PROTEIN 6-RELATED"/>
    <property type="match status" value="1"/>
</dbReference>
<dbReference type="Gene3D" id="3.40.50.300">
    <property type="entry name" value="P-loop containing nucleotide triphosphate hydrolases"/>
    <property type="match status" value="1"/>
</dbReference>
<feature type="binding site" evidence="5">
    <location>
        <position position="209"/>
    </location>
    <ligand>
        <name>ATP</name>
        <dbReference type="ChEBI" id="CHEBI:30616"/>
    </ligand>
</feature>
<gene>
    <name evidence="8" type="ORF">M0R89_05420</name>
</gene>
<evidence type="ECO:0000259" key="6">
    <source>
        <dbReference type="SMART" id="SM00382"/>
    </source>
</evidence>
<evidence type="ECO:0000313" key="9">
    <source>
        <dbReference type="Proteomes" id="UP000830729"/>
    </source>
</evidence>
<dbReference type="InterPro" id="IPR036390">
    <property type="entry name" value="WH_DNA-bd_sf"/>
</dbReference>
<dbReference type="NCBIfam" id="TIGR02928">
    <property type="entry name" value="orc1/cdc6 family replication initiation protein"/>
    <property type="match status" value="1"/>
</dbReference>
<dbReference type="PANTHER" id="PTHR10763:SF26">
    <property type="entry name" value="CELL DIVISION CONTROL PROTEIN 6 HOMOLOG"/>
    <property type="match status" value="1"/>
</dbReference>
<sequence length="377" mass="42689">MADDPEEGMLSWDESVFRDEHVFEIDYVPETFAHRESEMRSLKYALRPAARGSRPLNVITRGPPGTGKTTAVQKVFGELGTQTDVRTVRVNCQVDSTRYSVFSRVFEGIFEYEPPSSGISFKKLFRQITEKLVEEDEVLVVALDDVNYLFYEGEASDTLYSLLRAHEAHSGAKIGVIVVSSDLNLDVIEDLDGRVQSVFRPEEVYFPVYDREEIVDILRERVERGFHEGVVSTEVLDEVARLTAESGDLRVGIDLLRRAGLNAEMRASRTVNLEDVEQAYEKSKYVHLSHSLQALSESEIELLEVIAENDGERAGDVYDSFHDQTGLGYTRYSEIINKLDQLDIIDATYTNVEGRGRSRQLSLRYEPEAVLNRLEGS</sequence>
<dbReference type="NCBIfam" id="NF001626">
    <property type="entry name" value="PRK00411.1-5"/>
    <property type="match status" value="1"/>
</dbReference>
<proteinExistence type="inferred from homology"/>
<organism evidence="8 9">
    <name type="scientific">Halorussus limi</name>
    <dbReference type="NCBI Taxonomy" id="2938695"/>
    <lineage>
        <taxon>Archaea</taxon>
        <taxon>Methanobacteriati</taxon>
        <taxon>Methanobacteriota</taxon>
        <taxon>Stenosarchaea group</taxon>
        <taxon>Halobacteria</taxon>
        <taxon>Halobacteriales</taxon>
        <taxon>Haladaptataceae</taxon>
        <taxon>Halorussus</taxon>
    </lineage>
</organism>
<keyword evidence="9" id="KW-1185">Reference proteome</keyword>
<evidence type="ECO:0000256" key="2">
    <source>
        <dbReference type="ARBA" id="ARBA00022705"/>
    </source>
</evidence>
<dbReference type="AlphaFoldDB" id="A0A8U0HXY9"/>
<dbReference type="Proteomes" id="UP000830729">
    <property type="component" value="Chromosome"/>
</dbReference>
<keyword evidence="2 5" id="KW-0235">DNA replication</keyword>
<evidence type="ECO:0000256" key="1">
    <source>
        <dbReference type="ARBA" id="ARBA00006184"/>
    </source>
</evidence>
<dbReference type="CDD" id="cd00009">
    <property type="entry name" value="AAA"/>
    <property type="match status" value="1"/>
</dbReference>
<dbReference type="GO" id="GO:0016887">
    <property type="term" value="F:ATP hydrolysis activity"/>
    <property type="evidence" value="ECO:0007669"/>
    <property type="project" value="InterPro"/>
</dbReference>
<dbReference type="RefSeq" id="WP_248651546.1">
    <property type="nucleotide sequence ID" value="NZ_CP096659.1"/>
</dbReference>
<dbReference type="EMBL" id="CP096659">
    <property type="protein sequence ID" value="UPV75506.1"/>
    <property type="molecule type" value="Genomic_DNA"/>
</dbReference>
<dbReference type="SMART" id="SM01074">
    <property type="entry name" value="Cdc6_C"/>
    <property type="match status" value="1"/>
</dbReference>
<reference evidence="8 9" key="1">
    <citation type="submission" date="2022-04" db="EMBL/GenBank/DDBJ databases">
        <title>Diverse halophilic archaea isolated from saline environments.</title>
        <authorList>
            <person name="Cui H.-L."/>
        </authorList>
    </citation>
    <scope>NUCLEOTIDE SEQUENCE [LARGE SCALE GENOMIC DNA]</scope>
    <source>
        <strain evidence="8 9">XZYJT49</strain>
    </source>
</reference>
<comment type="function">
    <text evidence="5">Involved in regulation of DNA replication.</text>
</comment>
<feature type="binding site" evidence="5">
    <location>
        <position position="221"/>
    </location>
    <ligand>
        <name>ATP</name>
        <dbReference type="ChEBI" id="CHEBI:30616"/>
    </ligand>
</feature>
<dbReference type="InterPro" id="IPR027417">
    <property type="entry name" value="P-loop_NTPase"/>
</dbReference>
<evidence type="ECO:0000259" key="7">
    <source>
        <dbReference type="SMART" id="SM01074"/>
    </source>
</evidence>
<dbReference type="InterPro" id="IPR036388">
    <property type="entry name" value="WH-like_DNA-bd_sf"/>
</dbReference>
<feature type="domain" description="AAA+ ATPase" evidence="6">
    <location>
        <begin position="54"/>
        <end position="375"/>
    </location>
</feature>
<dbReference type="InterPro" id="IPR050311">
    <property type="entry name" value="ORC1/CDC6"/>
</dbReference>
<dbReference type="SUPFAM" id="SSF52540">
    <property type="entry name" value="P-loop containing nucleoside triphosphate hydrolases"/>
    <property type="match status" value="1"/>
</dbReference>
<dbReference type="KEGG" id="halx:M0R89_05420"/>
<dbReference type="SMART" id="SM00382">
    <property type="entry name" value="AAA"/>
    <property type="match status" value="1"/>
</dbReference>
<evidence type="ECO:0000256" key="3">
    <source>
        <dbReference type="ARBA" id="ARBA00022741"/>
    </source>
</evidence>
<feature type="binding site" evidence="5">
    <location>
        <begin position="66"/>
        <end position="70"/>
    </location>
    <ligand>
        <name>ATP</name>
        <dbReference type="ChEBI" id="CHEBI:30616"/>
    </ligand>
</feature>